<dbReference type="EMBL" id="ACYY01000026">
    <property type="protein sequence ID" value="EEW24083.1"/>
    <property type="molecule type" value="Genomic_DNA"/>
</dbReference>
<dbReference type="AlphaFoldDB" id="C8S4K0"/>
<reference evidence="1 2" key="1">
    <citation type="submission" date="2009-08" db="EMBL/GenBank/DDBJ databases">
        <title>The draft genome of Rhodobacter sp. SW2.</title>
        <authorList>
            <consortium name="US DOE Joint Genome Institute (JGI-PGF)"/>
            <person name="Lucas S."/>
            <person name="Copeland A."/>
            <person name="Lapidus A."/>
            <person name="Glavina del Rio T."/>
            <person name="Tice H."/>
            <person name="Bruce D."/>
            <person name="Goodwin L."/>
            <person name="Pitluck S."/>
            <person name="Larimer F."/>
            <person name="Land M.L."/>
            <person name="Hauser L."/>
            <person name="Emerson D."/>
        </authorList>
    </citation>
    <scope>NUCLEOTIDE SEQUENCE [LARGE SCALE GENOMIC DNA]</scope>
    <source>
        <strain evidence="1 2">SW2</strain>
    </source>
</reference>
<dbReference type="STRING" id="371731.Rsw2DRAFT_2978"/>
<sequence length="125" mass="13766">MGGRAQAAGLEAFNGIGLRPYAPGHLSYDIDAASDISLRWVRRTRVDGDSWQSTEVPLGEDQEIYMVRVVVGGVVLREDIVAAQSWFYPQTLRLADGAGNDFKVEVAQVSDRFGPGSFRSLWIHV</sequence>
<protein>
    <submittedName>
        <fullName evidence="1">Uncharacterized protein</fullName>
    </submittedName>
</protein>
<evidence type="ECO:0000313" key="2">
    <source>
        <dbReference type="Proteomes" id="UP000010121"/>
    </source>
</evidence>
<comment type="caution">
    <text evidence="1">The sequence shown here is derived from an EMBL/GenBank/DDBJ whole genome shotgun (WGS) entry which is preliminary data.</text>
</comment>
<accession>C8S4K0</accession>
<dbReference type="Proteomes" id="UP000010121">
    <property type="component" value="Unassembled WGS sequence"/>
</dbReference>
<gene>
    <name evidence="1" type="ORF">Rsw2DRAFT_2978</name>
</gene>
<keyword evidence="2" id="KW-1185">Reference proteome</keyword>
<evidence type="ECO:0000313" key="1">
    <source>
        <dbReference type="EMBL" id="EEW24083.1"/>
    </source>
</evidence>
<proteinExistence type="predicted"/>
<dbReference type="eggNOG" id="COG3391">
    <property type="taxonomic scope" value="Bacteria"/>
</dbReference>
<name>C8S4K0_9RHOB</name>
<organism evidence="1 2">
    <name type="scientific">Rhodobacter ferrooxidans</name>
    <dbReference type="NCBI Taxonomy" id="371731"/>
    <lineage>
        <taxon>Bacteria</taxon>
        <taxon>Pseudomonadati</taxon>
        <taxon>Pseudomonadota</taxon>
        <taxon>Alphaproteobacteria</taxon>
        <taxon>Rhodobacterales</taxon>
        <taxon>Rhodobacter group</taxon>
        <taxon>Rhodobacter</taxon>
    </lineage>
</organism>